<organism evidence="1 2">
    <name type="scientific">Panagrolaimus sp. JU765</name>
    <dbReference type="NCBI Taxonomy" id="591449"/>
    <lineage>
        <taxon>Eukaryota</taxon>
        <taxon>Metazoa</taxon>
        <taxon>Ecdysozoa</taxon>
        <taxon>Nematoda</taxon>
        <taxon>Chromadorea</taxon>
        <taxon>Rhabditida</taxon>
        <taxon>Tylenchina</taxon>
        <taxon>Panagrolaimomorpha</taxon>
        <taxon>Panagrolaimoidea</taxon>
        <taxon>Panagrolaimidae</taxon>
        <taxon>Panagrolaimus</taxon>
    </lineage>
</organism>
<accession>A0AC34QGQ4</accession>
<sequence>MIGNFPPKKIESRVCLVRRKRTAFQNKKFLVIVSSTAKMAHIPLMSDQDAEMGDVPTYEEVQNSQNGTSFLFRSTKQTEQEKAVAQAHVSIRLGFLRKVLGILGFQFLTTIVFGLVLYLTPGVRGFMQQQSWIPLLSMFGSIGVLIAMFIHARTVPLNYFLLAGWTILQAVTVGTIVTFFDAEIVIQALMLTVLVIGGLFVYTLQSKRDFQKSYALVFTVSCVFLGAMFLQIILMSPMFDFMMSVFGALLFSVYLVIDIDAIMNHYSEEDYIIACIMIYMDIVGLFLRILEILNEINKN</sequence>
<dbReference type="WBParaSite" id="JU765_v2.g16216.t2">
    <property type="protein sequence ID" value="JU765_v2.g16216.t2"/>
    <property type="gene ID" value="JU765_v2.g16216"/>
</dbReference>
<protein>
    <submittedName>
        <fullName evidence="2">Uncharacterized protein</fullName>
    </submittedName>
</protein>
<evidence type="ECO:0000313" key="2">
    <source>
        <dbReference type="WBParaSite" id="JU765_v2.g16216.t2"/>
    </source>
</evidence>
<name>A0AC34QGQ4_9BILA</name>
<reference evidence="2" key="1">
    <citation type="submission" date="2022-11" db="UniProtKB">
        <authorList>
            <consortium name="WormBaseParasite"/>
        </authorList>
    </citation>
    <scope>IDENTIFICATION</scope>
</reference>
<proteinExistence type="predicted"/>
<dbReference type="Proteomes" id="UP000887576">
    <property type="component" value="Unplaced"/>
</dbReference>
<evidence type="ECO:0000313" key="1">
    <source>
        <dbReference type="Proteomes" id="UP000887576"/>
    </source>
</evidence>